<dbReference type="Pfam" id="PF18651">
    <property type="entry name" value="CshA_NR2"/>
    <property type="match status" value="1"/>
</dbReference>
<organism evidence="4 5">
    <name type="scientific">Erythrobacter neustonensis</name>
    <dbReference type="NCBI Taxonomy" id="1112"/>
    <lineage>
        <taxon>Bacteria</taxon>
        <taxon>Pseudomonadati</taxon>
        <taxon>Pseudomonadota</taxon>
        <taxon>Alphaproteobacteria</taxon>
        <taxon>Sphingomonadales</taxon>
        <taxon>Erythrobacteraceae</taxon>
        <taxon>Erythrobacter/Porphyrobacter group</taxon>
        <taxon>Erythrobacter</taxon>
    </lineage>
</organism>
<evidence type="ECO:0000313" key="5">
    <source>
        <dbReference type="Proteomes" id="UP000078263"/>
    </source>
</evidence>
<dbReference type="InterPro" id="IPR047589">
    <property type="entry name" value="DUF11_rpt"/>
</dbReference>
<gene>
    <name evidence="4" type="ORF">A9D12_02525</name>
</gene>
<keyword evidence="5" id="KW-1185">Reference proteome</keyword>
<evidence type="ECO:0000259" key="2">
    <source>
        <dbReference type="Pfam" id="PF18651"/>
    </source>
</evidence>
<dbReference type="Proteomes" id="UP000078263">
    <property type="component" value="Chromosome"/>
</dbReference>
<sequence length="624" mass="63153">MIAGVMVELRRLMALALVMCALAWGGAAQAQSCAPAGAQGTAPASWQTYCWLSLANYNDTTARSAAGQNMSFTLPDGSTLSFNARVTGTNPGYNAVAAPSWTGAAVGSSAFINIPGRPVLYSTQAGISRIAITGINVTPPAGGGVTVYSFVVADAESSNDNEALRMSTNGGSWQLLDSVPPISGSTMPPITGVGSANVTVSGAPGTVGGYILGSNSPTSVTVETQSGGLQGVMFAIRFATIRLQTQLLGTRISAADQLNFQIASTATDATISSGTTTGTGAGPFTTAPLNMAAGVPITLRLAMAAGSASAISAYAANLTCVNSAGATRGTLPSNLPTTDTDIGQLEFGESLVCTFLAGAQPRLRLRKALGTNGRRFDTDQFTVRIMDDGTPFASSTTTGTTTTITAGTGDTTLRAVENGATYVLDEVAAGTTVLGNYTATMSCTNALTGSPTIMPTAVGGTITLRPADSVTCIITNSRRAAAVLTIAKTSTVISDPVNGTTNPKLIPGAVVEYAITVTNAGTGPVDASSIVILDVMPAQMAFATGTPITFTNGTPTSGLNTFNAATMVTYSQASGGAAPYTYTPSGAYDVQVRGIRIAPTGTMAAATSATARPNFTIRFRAQVQ</sequence>
<proteinExistence type="predicted"/>
<accession>A0A192D846</accession>
<dbReference type="InterPro" id="IPR048834">
    <property type="entry name" value="SpaA_pre-album"/>
</dbReference>
<feature type="domain" description="SpaA-like prealbumin fold" evidence="3">
    <location>
        <begin position="240"/>
        <end position="356"/>
    </location>
</feature>
<evidence type="ECO:0008006" key="6">
    <source>
        <dbReference type="Google" id="ProtNLM"/>
    </source>
</evidence>
<feature type="domain" description="SpaA-like prealbumin fold" evidence="3">
    <location>
        <begin position="363"/>
        <end position="477"/>
    </location>
</feature>
<dbReference type="InterPro" id="IPR040683">
    <property type="entry name" value="CshA_NR2"/>
</dbReference>
<reference evidence="4 5" key="1">
    <citation type="submission" date="2016-05" db="EMBL/GenBank/DDBJ databases">
        <title>Compelete Genome Sequence of Bacteriochlorophyll-Synthesizing Bacterium Porphyrobacter neustonensis DSM 9434.</title>
        <authorList>
            <person name="Shi X.-L."/>
            <person name="Wu Y.-H."/>
            <person name="Cheng H."/>
            <person name="Xu L."/>
            <person name="Zhang X.-Q."/>
            <person name="Wang C.-S."/>
            <person name="Xu X.-W."/>
        </authorList>
    </citation>
    <scope>NUCLEOTIDE SEQUENCE [LARGE SCALE GENOMIC DNA]</scope>
    <source>
        <strain evidence="4 5">DSM 9434</strain>
    </source>
</reference>
<dbReference type="Pfam" id="PF20674">
    <property type="entry name" value="SpaA_3"/>
    <property type="match status" value="2"/>
</dbReference>
<name>A0A192D846_9SPHN</name>
<feature type="chain" id="PRO_5008251882" description="Surface adhesin CshA non-repetitive domain-containing protein" evidence="1">
    <location>
        <begin position="31"/>
        <end position="624"/>
    </location>
</feature>
<dbReference type="EMBL" id="CP016033">
    <property type="protein sequence ID" value="ANK14037.1"/>
    <property type="molecule type" value="Genomic_DNA"/>
</dbReference>
<dbReference type="AlphaFoldDB" id="A0A192D846"/>
<dbReference type="KEGG" id="pns:A9D12_02525"/>
<evidence type="ECO:0000259" key="3">
    <source>
        <dbReference type="Pfam" id="PF20674"/>
    </source>
</evidence>
<keyword evidence="1" id="KW-0732">Signal</keyword>
<dbReference type="STRING" id="1112.A9D12_02525"/>
<evidence type="ECO:0000313" key="4">
    <source>
        <dbReference type="EMBL" id="ANK14037.1"/>
    </source>
</evidence>
<feature type="domain" description="Surface adhesin CshA non-repetitive" evidence="2">
    <location>
        <begin position="48"/>
        <end position="235"/>
    </location>
</feature>
<feature type="signal peptide" evidence="1">
    <location>
        <begin position="1"/>
        <end position="30"/>
    </location>
</feature>
<protein>
    <recommendedName>
        <fullName evidence="6">Surface adhesin CshA non-repetitive domain-containing protein</fullName>
    </recommendedName>
</protein>
<evidence type="ECO:0000256" key="1">
    <source>
        <dbReference type="SAM" id="SignalP"/>
    </source>
</evidence>
<dbReference type="NCBIfam" id="TIGR01451">
    <property type="entry name" value="B_ant_repeat"/>
    <property type="match status" value="1"/>
</dbReference>